<feature type="compositionally biased region" description="Polar residues" evidence="1">
    <location>
        <begin position="31"/>
        <end position="44"/>
    </location>
</feature>
<name>A0A9P7ZDP8_9HYPO</name>
<protein>
    <submittedName>
        <fullName evidence="2">Uncharacterized protein</fullName>
    </submittedName>
</protein>
<feature type="region of interest" description="Disordered" evidence="1">
    <location>
        <begin position="542"/>
        <end position="570"/>
    </location>
</feature>
<dbReference type="EMBL" id="MU251281">
    <property type="protein sequence ID" value="KAG9250238.1"/>
    <property type="molecule type" value="Genomic_DNA"/>
</dbReference>
<dbReference type="Proteomes" id="UP000887229">
    <property type="component" value="Unassembled WGS sequence"/>
</dbReference>
<feature type="compositionally biased region" description="Basic and acidic residues" evidence="1">
    <location>
        <begin position="90"/>
        <end position="114"/>
    </location>
</feature>
<reference evidence="2" key="1">
    <citation type="journal article" date="2021" name="IMA Fungus">
        <title>Genomic characterization of three marine fungi, including Emericellopsis atlantica sp. nov. with signatures of a generalist lifestyle and marine biomass degradation.</title>
        <authorList>
            <person name="Hagestad O.C."/>
            <person name="Hou L."/>
            <person name="Andersen J.H."/>
            <person name="Hansen E.H."/>
            <person name="Altermark B."/>
            <person name="Li C."/>
            <person name="Kuhnert E."/>
            <person name="Cox R.J."/>
            <person name="Crous P.W."/>
            <person name="Spatafora J.W."/>
            <person name="Lail K."/>
            <person name="Amirebrahimi M."/>
            <person name="Lipzen A."/>
            <person name="Pangilinan J."/>
            <person name="Andreopoulos W."/>
            <person name="Hayes R.D."/>
            <person name="Ng V."/>
            <person name="Grigoriev I.V."/>
            <person name="Jackson S.A."/>
            <person name="Sutton T.D.S."/>
            <person name="Dobson A.D.W."/>
            <person name="Rama T."/>
        </authorList>
    </citation>
    <scope>NUCLEOTIDE SEQUENCE</scope>
    <source>
        <strain evidence="2">TS7</strain>
    </source>
</reference>
<keyword evidence="3" id="KW-1185">Reference proteome</keyword>
<evidence type="ECO:0000313" key="2">
    <source>
        <dbReference type="EMBL" id="KAG9250238.1"/>
    </source>
</evidence>
<feature type="compositionally biased region" description="Basic residues" evidence="1">
    <location>
        <begin position="559"/>
        <end position="570"/>
    </location>
</feature>
<proteinExistence type="predicted"/>
<comment type="caution">
    <text evidence="2">The sequence shown here is derived from an EMBL/GenBank/DDBJ whole genome shotgun (WGS) entry which is preliminary data.</text>
</comment>
<feature type="region of interest" description="Disordered" evidence="1">
    <location>
        <begin position="191"/>
        <end position="210"/>
    </location>
</feature>
<accession>A0A9P7ZDP8</accession>
<dbReference type="AlphaFoldDB" id="A0A9P7ZDP8"/>
<evidence type="ECO:0000313" key="3">
    <source>
        <dbReference type="Proteomes" id="UP000887229"/>
    </source>
</evidence>
<gene>
    <name evidence="2" type="ORF">F5Z01DRAFT_640490</name>
</gene>
<dbReference type="OrthoDB" id="5229017at2759"/>
<feature type="compositionally biased region" description="Basic and acidic residues" evidence="1">
    <location>
        <begin position="542"/>
        <end position="558"/>
    </location>
</feature>
<sequence length="570" mass="64355">MPRQSPLKGANRHSHPTQSPSTPVRPGGSHASGSTRTQSLSPQKRNPKQPLHIRMNLTETQMDRITDAFSKGVDISPTRNHSRSPSKLADASRERSSPCVHFQEHSCGNDDLGSHDGNSTTFSDLMPRRSELHDSNHSLAERRRRATPAPILVHGQHRARSIPRRVEMQPIRDDPSPLDSKMMYMIDPTRQSREVPGDPLPVSPQRVDYSNPTACVEDGEDGTQYFANTPYLEAYGQWADVRTYRDTKPLDHQDTEVGGLKGYTHHSKSTTDTSRQEQQRASPTRPRPPQLRSAKDVESPMFSPFPFYFQGQGLTTQKKGEKTMIGENGWLERPCETTDKSKRGAKKTGLLDGIKKIAKDMSEQYSSTRRGQHPATEASGTTLAISLNAREQSLLYGELEFHLSNALNTYITVQLEKGRLLPDRLHKISDHWLQLGRPRVLGFRYDLETQLEILSLHVQEFVFSGRRQGNPTEICGLLDAMKINARAMRVRTFCQPDSVVAKQLVDSQSLFNLIGVGREEDLALTEIAQFFKVCIEREKQTREKELRKSRPSAFDHAHRHEARHGRGSRA</sequence>
<dbReference type="GeneID" id="70293425"/>
<evidence type="ECO:0000256" key="1">
    <source>
        <dbReference type="SAM" id="MobiDB-lite"/>
    </source>
</evidence>
<feature type="region of interest" description="Disordered" evidence="1">
    <location>
        <begin position="1"/>
        <end position="128"/>
    </location>
</feature>
<feature type="region of interest" description="Disordered" evidence="1">
    <location>
        <begin position="249"/>
        <end position="299"/>
    </location>
</feature>
<organism evidence="2 3">
    <name type="scientific">Emericellopsis atlantica</name>
    <dbReference type="NCBI Taxonomy" id="2614577"/>
    <lineage>
        <taxon>Eukaryota</taxon>
        <taxon>Fungi</taxon>
        <taxon>Dikarya</taxon>
        <taxon>Ascomycota</taxon>
        <taxon>Pezizomycotina</taxon>
        <taxon>Sordariomycetes</taxon>
        <taxon>Hypocreomycetidae</taxon>
        <taxon>Hypocreales</taxon>
        <taxon>Bionectriaceae</taxon>
        <taxon>Emericellopsis</taxon>
    </lineage>
</organism>
<dbReference type="RefSeq" id="XP_046114162.1">
    <property type="nucleotide sequence ID" value="XM_046262522.1"/>
</dbReference>